<dbReference type="Gene3D" id="3.40.50.11090">
    <property type="match status" value="1"/>
</dbReference>
<dbReference type="GO" id="GO:0016757">
    <property type="term" value="F:glycosyltransferase activity"/>
    <property type="evidence" value="ECO:0007669"/>
    <property type="project" value="InterPro"/>
</dbReference>
<dbReference type="Gene3D" id="3.40.50.2000">
    <property type="entry name" value="Glycogen Phosphorylase B"/>
    <property type="match status" value="2"/>
</dbReference>
<evidence type="ECO:0000313" key="8">
    <source>
        <dbReference type="Proteomes" id="UP000285981"/>
    </source>
</evidence>
<dbReference type="Proteomes" id="UP000285981">
    <property type="component" value="Unassembled WGS sequence"/>
</dbReference>
<dbReference type="AlphaFoldDB" id="A0A3E4F8D9"/>
<evidence type="ECO:0000313" key="4">
    <source>
        <dbReference type="EMBL" id="RGS65370.1"/>
    </source>
</evidence>
<reference evidence="6 7" key="1">
    <citation type="submission" date="2018-08" db="EMBL/GenBank/DDBJ databases">
        <title>A genome reference for cultivated species of the human gut microbiota.</title>
        <authorList>
            <person name="Zou Y."/>
            <person name="Xue W."/>
            <person name="Luo G."/>
        </authorList>
    </citation>
    <scope>NUCLEOTIDE SEQUENCE [LARGE SCALE GENOMIC DNA]</scope>
    <source>
        <strain evidence="4 8">AF21-25</strain>
        <strain evidence="5 7">AM23-7AC</strain>
        <strain evidence="3 6">TM09-19AC</strain>
    </source>
</reference>
<organism evidence="3 6">
    <name type="scientific">Dorea formicigenerans</name>
    <dbReference type="NCBI Taxonomy" id="39486"/>
    <lineage>
        <taxon>Bacteria</taxon>
        <taxon>Bacillati</taxon>
        <taxon>Bacillota</taxon>
        <taxon>Clostridia</taxon>
        <taxon>Lachnospirales</taxon>
        <taxon>Lachnospiraceae</taxon>
        <taxon>Dorea</taxon>
    </lineage>
</organism>
<evidence type="ECO:0000313" key="6">
    <source>
        <dbReference type="Proteomes" id="UP000260664"/>
    </source>
</evidence>
<name>A0A3E4F8D9_9FIRM</name>
<protein>
    <submittedName>
        <fullName evidence="3">Glycosyltransferase</fullName>
    </submittedName>
</protein>
<dbReference type="Proteomes" id="UP000285666">
    <property type="component" value="Unassembled WGS sequence"/>
</dbReference>
<dbReference type="GO" id="GO:0009103">
    <property type="term" value="P:lipopolysaccharide biosynthetic process"/>
    <property type="evidence" value="ECO:0007669"/>
    <property type="project" value="TreeGrafter"/>
</dbReference>
<dbReference type="SUPFAM" id="SSF53756">
    <property type="entry name" value="UDP-Glycosyltransferase/glycogen phosphorylase"/>
    <property type="match status" value="2"/>
</dbReference>
<dbReference type="Pfam" id="PF13692">
    <property type="entry name" value="Glyco_trans_1_4"/>
    <property type="match status" value="1"/>
</dbReference>
<evidence type="ECO:0000313" key="5">
    <source>
        <dbReference type="EMBL" id="RHF79432.1"/>
    </source>
</evidence>
<accession>A0A3E4F8D9</accession>
<dbReference type="EMBL" id="QRVU01000160">
    <property type="protein sequence ID" value="RGS65370.1"/>
    <property type="molecule type" value="Genomic_DNA"/>
</dbReference>
<feature type="domain" description="Glycosyl transferase family 1" evidence="2">
    <location>
        <begin position="609"/>
        <end position="704"/>
    </location>
</feature>
<evidence type="ECO:0000256" key="1">
    <source>
        <dbReference type="ARBA" id="ARBA00022679"/>
    </source>
</evidence>
<evidence type="ECO:0000259" key="2">
    <source>
        <dbReference type="Pfam" id="PF00534"/>
    </source>
</evidence>
<evidence type="ECO:0000313" key="3">
    <source>
        <dbReference type="EMBL" id="RGI85014.1"/>
    </source>
</evidence>
<dbReference type="PANTHER" id="PTHR46401:SF2">
    <property type="entry name" value="GLYCOSYLTRANSFERASE WBBK-RELATED"/>
    <property type="match status" value="1"/>
</dbReference>
<dbReference type="Proteomes" id="UP000260664">
    <property type="component" value="Unassembled WGS sequence"/>
</dbReference>
<dbReference type="EMBL" id="QRHN01000005">
    <property type="protein sequence ID" value="RHF79432.1"/>
    <property type="molecule type" value="Genomic_DNA"/>
</dbReference>
<sequence length="725" mass="84607">MMETSRLIKKAMEVVRNEGISGCAKKTKDYLENQKRLRRKIEKKYKDILFISGCGEDLPHPWRYRVKHQREQLEAYNYSTDEVYFTQLDIDQIRYYRAFVFFRCPMTETIGTFVDLAKQLNKTIIYDIDDLVIDTQYTDQIKYVMAMPEEDKKAYDNNVMNMQKLLRKCDFAITSTDCLAEELRKYIPKVYINRNVASEKMIQLSKEAIVKIKKDNTKVKIGYFSGSITHNADFEMIKPVLIEVLKKYENVELCLAGELDLPVELNPWKERIKKYPFGDWKKLPEILAEMDINLAPLEDTIFNKAKSENKWTEAALVKVVTIASDIGAFHDCIKNGETGVLCKDNDEWKVELERLITDSLYRKKLGEQAYQYCITHSSTVRSGSYLTRIMGNELNDNYIFVLPGLEISGGIKVALKHATMLKKAGKDVGLFLLSGEQKWCEFEGYKIPVINLEDTEIRGKIRYMIATMWTTVDIVEQCIGAEIKMYLVQNWETGFYTEGDPLRIRANQSYMPGKDMNFLTISKWCQQWLKEQYGHESSYAQNGLETERFACHKREMTGKIRILIEGDCAVDYKNVDEAFEITNELDRNQYEVWYMSYNAEPKSWYKVERFLHKIPYEKVPEIYTQCDVLLKTSLLESFSYPPLEMMATGGYVIAVPNGGNVEYLKDRENCLLYDAGNIEKAKLLLQELQENRVLQEVLYENGQKTAQERKWENIENNILSMYRVN</sequence>
<evidence type="ECO:0000313" key="7">
    <source>
        <dbReference type="Proteomes" id="UP000285666"/>
    </source>
</evidence>
<dbReference type="PANTHER" id="PTHR46401">
    <property type="entry name" value="GLYCOSYLTRANSFERASE WBBK-RELATED"/>
    <property type="match status" value="1"/>
</dbReference>
<dbReference type="InterPro" id="IPR001296">
    <property type="entry name" value="Glyco_trans_1"/>
</dbReference>
<keyword evidence="1 3" id="KW-0808">Transferase</keyword>
<gene>
    <name evidence="5" type="ORF">DW658_05100</name>
    <name evidence="4" type="ORF">DWX78_15590</name>
    <name evidence="3" type="ORF">DXD84_06045</name>
</gene>
<proteinExistence type="predicted"/>
<dbReference type="Pfam" id="PF00534">
    <property type="entry name" value="Glycos_transf_1"/>
    <property type="match status" value="1"/>
</dbReference>
<dbReference type="EMBL" id="QSOI01000005">
    <property type="protein sequence ID" value="RGI85014.1"/>
    <property type="molecule type" value="Genomic_DNA"/>
</dbReference>
<dbReference type="CDD" id="cd03801">
    <property type="entry name" value="GT4_PimA-like"/>
    <property type="match status" value="1"/>
</dbReference>
<dbReference type="RefSeq" id="WP_117494803.1">
    <property type="nucleotide sequence ID" value="NZ_QRHN01000005.1"/>
</dbReference>
<comment type="caution">
    <text evidence="3">The sequence shown here is derived from an EMBL/GenBank/DDBJ whole genome shotgun (WGS) entry which is preliminary data.</text>
</comment>